<evidence type="ECO:0000259" key="5">
    <source>
        <dbReference type="Pfam" id="PF01609"/>
    </source>
</evidence>
<sequence>MDLQGAIPTFIHISDGRTHDVKILDMIPIIAGSIYIMDRAYLDYQRLYHLHTSGGRFVVRAKKNLQFYRKSSTPVDSSTGLQCDQIIRLTGPQSKQRYPHPLRRVRLIDPENHNDIVLLTNIMDCDAQQIAEYYKSRWQIELFFKWIKQNLRIKAFYGQSINAVKTQIWTAVCTYMILIIIHKRYDFNVNLRTMMQVLSVSLLERMTFKELFLNPKLTEPIESNPNQLGLFDF</sequence>
<accession>A0A8J7S9J7</accession>
<feature type="domain" description="Transposase IS4-like" evidence="5">
    <location>
        <begin position="1"/>
        <end position="177"/>
    </location>
</feature>
<dbReference type="Pfam" id="PF01609">
    <property type="entry name" value="DDE_Tnp_1"/>
    <property type="match status" value="1"/>
</dbReference>
<dbReference type="PANTHER" id="PTHR33258:SF1">
    <property type="entry name" value="TRANSPOSASE INSL FOR INSERTION SEQUENCE ELEMENT IS186A-RELATED"/>
    <property type="match status" value="1"/>
</dbReference>
<gene>
    <name evidence="6" type="ORF">NATSA_09560</name>
</gene>
<dbReference type="PANTHER" id="PTHR33258">
    <property type="entry name" value="TRANSPOSASE INSL FOR INSERTION SEQUENCE ELEMENT IS186A-RELATED"/>
    <property type="match status" value="1"/>
</dbReference>
<protein>
    <submittedName>
        <fullName evidence="6">IS4 family transposase</fullName>
    </submittedName>
</protein>
<dbReference type="InterPro" id="IPR047952">
    <property type="entry name" value="Transpos_IS4"/>
</dbReference>
<dbReference type="SUPFAM" id="SSF53098">
    <property type="entry name" value="Ribonuclease H-like"/>
    <property type="match status" value="1"/>
</dbReference>
<dbReference type="Proteomes" id="UP000673975">
    <property type="component" value="Unassembled WGS sequence"/>
</dbReference>
<dbReference type="NCBIfam" id="NF033592">
    <property type="entry name" value="transpos_IS4_1"/>
    <property type="match status" value="1"/>
</dbReference>
<organism evidence="6 7">
    <name type="scientific">Natronogracilivirga saccharolytica</name>
    <dbReference type="NCBI Taxonomy" id="2812953"/>
    <lineage>
        <taxon>Bacteria</taxon>
        <taxon>Pseudomonadati</taxon>
        <taxon>Balneolota</taxon>
        <taxon>Balneolia</taxon>
        <taxon>Balneolales</taxon>
        <taxon>Cyclonatronaceae</taxon>
        <taxon>Natronogracilivirga</taxon>
    </lineage>
</organism>
<dbReference type="InterPro" id="IPR012337">
    <property type="entry name" value="RNaseH-like_sf"/>
</dbReference>
<evidence type="ECO:0000313" key="6">
    <source>
        <dbReference type="EMBL" id="MBP3192908.1"/>
    </source>
</evidence>
<keyword evidence="3" id="KW-0238">DNA-binding</keyword>
<dbReference type="GO" id="GO:0006313">
    <property type="term" value="P:DNA transposition"/>
    <property type="evidence" value="ECO:0007669"/>
    <property type="project" value="InterPro"/>
</dbReference>
<dbReference type="InterPro" id="IPR002559">
    <property type="entry name" value="Transposase_11"/>
</dbReference>
<keyword evidence="4" id="KW-0233">DNA recombination</keyword>
<comment type="similarity">
    <text evidence="1">Belongs to the transposase 11 family.</text>
</comment>
<dbReference type="Gene3D" id="3.90.350.10">
    <property type="entry name" value="Transposase Inhibitor Protein From Tn5, Chain A, domain 1"/>
    <property type="match status" value="1"/>
</dbReference>
<proteinExistence type="inferred from homology"/>
<evidence type="ECO:0000256" key="1">
    <source>
        <dbReference type="ARBA" id="ARBA00010075"/>
    </source>
</evidence>
<evidence type="ECO:0000256" key="3">
    <source>
        <dbReference type="ARBA" id="ARBA00023125"/>
    </source>
</evidence>
<name>A0A8J7S9J7_9BACT</name>
<dbReference type="EMBL" id="JAFIDN010000007">
    <property type="protein sequence ID" value="MBP3192908.1"/>
    <property type="molecule type" value="Genomic_DNA"/>
</dbReference>
<evidence type="ECO:0000256" key="2">
    <source>
        <dbReference type="ARBA" id="ARBA00022578"/>
    </source>
</evidence>
<evidence type="ECO:0000256" key="4">
    <source>
        <dbReference type="ARBA" id="ARBA00023172"/>
    </source>
</evidence>
<reference evidence="6" key="1">
    <citation type="submission" date="2021-02" db="EMBL/GenBank/DDBJ databases">
        <title>Natronogracilivirga saccharolytica gen. nov. sp. nov. a new anaerobic, haloalkiliphilic carbohydrate-fermenting bacterium from soda lake and proposing of Cyclonatronumiaceae fam. nov. in the phylum Balneolaeota.</title>
        <authorList>
            <person name="Zhilina T.N."/>
            <person name="Sorokin D.Y."/>
            <person name="Zavarzina D.G."/>
            <person name="Toshchakov S.V."/>
            <person name="Kublanov I.V."/>
        </authorList>
    </citation>
    <scope>NUCLEOTIDE SEQUENCE</scope>
    <source>
        <strain evidence="6">Z-1702</strain>
    </source>
</reference>
<dbReference type="GO" id="GO:0004803">
    <property type="term" value="F:transposase activity"/>
    <property type="evidence" value="ECO:0007669"/>
    <property type="project" value="InterPro"/>
</dbReference>
<evidence type="ECO:0000313" key="7">
    <source>
        <dbReference type="Proteomes" id="UP000673975"/>
    </source>
</evidence>
<keyword evidence="7" id="KW-1185">Reference proteome</keyword>
<keyword evidence="2" id="KW-0815">Transposition</keyword>
<dbReference type="AlphaFoldDB" id="A0A8J7S9J7"/>
<comment type="caution">
    <text evidence="6">The sequence shown here is derived from an EMBL/GenBank/DDBJ whole genome shotgun (WGS) entry which is preliminary data.</text>
</comment>
<dbReference type="GO" id="GO:0003677">
    <property type="term" value="F:DNA binding"/>
    <property type="evidence" value="ECO:0007669"/>
    <property type="project" value="UniProtKB-KW"/>
</dbReference>